<dbReference type="OrthoDB" id="2485468at2"/>
<feature type="chain" id="PRO_5004625962" evidence="1">
    <location>
        <begin position="30"/>
        <end position="532"/>
    </location>
</feature>
<keyword evidence="3" id="KW-1185">Reference proteome</keyword>
<dbReference type="InterPro" id="IPR006311">
    <property type="entry name" value="TAT_signal"/>
</dbReference>
<evidence type="ECO:0000313" key="3">
    <source>
        <dbReference type="Proteomes" id="UP000006242"/>
    </source>
</evidence>
<evidence type="ECO:0000313" key="2">
    <source>
        <dbReference type="EMBL" id="ERJ19992.1"/>
    </source>
</evidence>
<dbReference type="RefSeq" id="WP_021031396.1">
    <property type="nucleotide sequence ID" value="NZ_AFNV02000005.1"/>
</dbReference>
<sequence>MTTTPTSVRSRRRLLTRTVLLALLALALAACSTPDDKAPDTRMVPWRGADGQFGFSTRDEQLLIEPRFQTARPGNHGFAPVATAKDRWGLVDAHGHMALDFDYAAMEFIDTPYAALVVTKTEYNAWWRVWEWRLWPEFNILSTSHNGPTLTTRVPRAVWRVYDPATGETLYESDRPDDKKGGADSQYWRDDWEPERHRPRDLRIDHWPDGAVVIDNTLYADSGTGRLSAVAHDIRDRLAGGDFLQRIDDKRHRRTDANGQATDAPVYTERYGVPFETEDGESITVPRSNVFEDEAGRFYLFPDLSHPLPTTLADYRFADGTRLAARDFAGTNVATFMPVPNSPWFALVSRVTRTGQTEPGKTLTFLFDGDGRWCEGFYCMLADGRMLFRYTEPYGVLAPNLTFEPLPMAAMGRGALGPHRYAGTDSKDRKGVYDSENRRSVFRAANIAIDSLPLAPGRVGYRAKNSEGKSVGAGLLDSETGYVAVPPIYGYIKDDGHVLFDPDDGEPMHFYIDLQSGREYRDGAAQRPADES</sequence>
<gene>
    <name evidence="2" type="ORF">SSPSH_000856</name>
</gene>
<keyword evidence="1" id="KW-0732">Signal</keyword>
<accession>U2EPH8</accession>
<proteinExistence type="predicted"/>
<evidence type="ECO:0000256" key="1">
    <source>
        <dbReference type="SAM" id="SignalP"/>
    </source>
</evidence>
<dbReference type="STRING" id="1033802.SSPSH_000856"/>
<protein>
    <submittedName>
        <fullName evidence="2">Twin arginine translocation signal domain containing protein</fullName>
    </submittedName>
</protein>
<dbReference type="AlphaFoldDB" id="U2EPH8"/>
<reference evidence="2 3" key="1">
    <citation type="journal article" date="2011" name="J. Bacteriol.">
        <title>Genome sequence of Salinisphaera shabanensis, a gammaproteobacterium from the harsh, variable environment of the brine-seawater interface of the Shaban Deep in the Red Sea.</title>
        <authorList>
            <person name="Antunes A."/>
            <person name="Alam I."/>
            <person name="Bajic V.B."/>
            <person name="Stingl U."/>
        </authorList>
    </citation>
    <scope>NUCLEOTIDE SEQUENCE [LARGE SCALE GENOMIC DNA]</scope>
    <source>
        <strain evidence="2 3">E1L3A</strain>
    </source>
</reference>
<reference evidence="2 3" key="2">
    <citation type="journal article" date="2013" name="PLoS ONE">
        <title>INDIGO - INtegrated Data Warehouse of MIcrobial GenOmes with Examples from the Red Sea Extremophiles.</title>
        <authorList>
            <person name="Alam I."/>
            <person name="Antunes A."/>
            <person name="Kamau A.A."/>
            <person name="Ba Alawi W."/>
            <person name="Kalkatawi M."/>
            <person name="Stingl U."/>
            <person name="Bajic V.B."/>
        </authorList>
    </citation>
    <scope>NUCLEOTIDE SEQUENCE [LARGE SCALE GENOMIC DNA]</scope>
    <source>
        <strain evidence="2 3">E1L3A</strain>
    </source>
</reference>
<feature type="signal peptide" evidence="1">
    <location>
        <begin position="1"/>
        <end position="29"/>
    </location>
</feature>
<name>U2EPH8_9GAMM</name>
<dbReference type="Proteomes" id="UP000006242">
    <property type="component" value="Unassembled WGS sequence"/>
</dbReference>
<organism evidence="2 3">
    <name type="scientific">Salinisphaera shabanensis E1L3A</name>
    <dbReference type="NCBI Taxonomy" id="1033802"/>
    <lineage>
        <taxon>Bacteria</taxon>
        <taxon>Pseudomonadati</taxon>
        <taxon>Pseudomonadota</taxon>
        <taxon>Gammaproteobacteria</taxon>
        <taxon>Salinisphaerales</taxon>
        <taxon>Salinisphaeraceae</taxon>
        <taxon>Salinisphaera</taxon>
    </lineage>
</organism>
<dbReference type="PROSITE" id="PS51318">
    <property type="entry name" value="TAT"/>
    <property type="match status" value="1"/>
</dbReference>
<dbReference type="EMBL" id="AFNV02000005">
    <property type="protein sequence ID" value="ERJ19992.1"/>
    <property type="molecule type" value="Genomic_DNA"/>
</dbReference>
<comment type="caution">
    <text evidence="2">The sequence shown here is derived from an EMBL/GenBank/DDBJ whole genome shotgun (WGS) entry which is preliminary data.</text>
</comment>